<evidence type="ECO:0000313" key="1">
    <source>
        <dbReference type="EMBL" id="KAK9396571.1"/>
    </source>
</evidence>
<organism evidence="1 2">
    <name type="scientific">Crotalus adamanteus</name>
    <name type="common">Eastern diamondback rattlesnake</name>
    <dbReference type="NCBI Taxonomy" id="8729"/>
    <lineage>
        <taxon>Eukaryota</taxon>
        <taxon>Metazoa</taxon>
        <taxon>Chordata</taxon>
        <taxon>Craniata</taxon>
        <taxon>Vertebrata</taxon>
        <taxon>Euteleostomi</taxon>
        <taxon>Lepidosauria</taxon>
        <taxon>Squamata</taxon>
        <taxon>Bifurcata</taxon>
        <taxon>Unidentata</taxon>
        <taxon>Episquamata</taxon>
        <taxon>Toxicofera</taxon>
        <taxon>Serpentes</taxon>
        <taxon>Colubroidea</taxon>
        <taxon>Viperidae</taxon>
        <taxon>Crotalinae</taxon>
        <taxon>Crotalus</taxon>
    </lineage>
</organism>
<proteinExistence type="predicted"/>
<comment type="caution">
    <text evidence="1">The sequence shown here is derived from an EMBL/GenBank/DDBJ whole genome shotgun (WGS) entry which is preliminary data.</text>
</comment>
<reference evidence="1 2" key="1">
    <citation type="journal article" date="2024" name="Proc. Natl. Acad. Sci. U.S.A.">
        <title>The genetic regulatory architecture and epigenomic basis for age-related changes in rattlesnake venom.</title>
        <authorList>
            <person name="Hogan M.P."/>
            <person name="Holding M.L."/>
            <person name="Nystrom G.S."/>
            <person name="Colston T.J."/>
            <person name="Bartlett D.A."/>
            <person name="Mason A.J."/>
            <person name="Ellsworth S.A."/>
            <person name="Rautsaw R.M."/>
            <person name="Lawrence K.C."/>
            <person name="Strickland J.L."/>
            <person name="He B."/>
            <person name="Fraser P."/>
            <person name="Margres M.J."/>
            <person name="Gilbert D.M."/>
            <person name="Gibbs H.L."/>
            <person name="Parkinson C.L."/>
            <person name="Rokyta D.R."/>
        </authorList>
    </citation>
    <scope>NUCLEOTIDE SEQUENCE [LARGE SCALE GENOMIC DNA]</scope>
    <source>
        <strain evidence="1">DRR0105</strain>
    </source>
</reference>
<protein>
    <submittedName>
        <fullName evidence="1">Uncharacterized protein</fullName>
    </submittedName>
</protein>
<keyword evidence="2" id="KW-1185">Reference proteome</keyword>
<name>A0AAW1B373_CROAD</name>
<gene>
    <name evidence="1" type="ORF">NXF25_019932</name>
</gene>
<sequence>MDSNPIHQKLMSVHSTLKTDRSDVGSILSGMH</sequence>
<accession>A0AAW1B373</accession>
<dbReference type="Proteomes" id="UP001474421">
    <property type="component" value="Unassembled WGS sequence"/>
</dbReference>
<evidence type="ECO:0000313" key="2">
    <source>
        <dbReference type="Proteomes" id="UP001474421"/>
    </source>
</evidence>
<dbReference type="EMBL" id="JAOTOJ010000008">
    <property type="protein sequence ID" value="KAK9396571.1"/>
    <property type="molecule type" value="Genomic_DNA"/>
</dbReference>
<dbReference type="AlphaFoldDB" id="A0AAW1B373"/>